<feature type="region of interest" description="Disordered" evidence="1">
    <location>
        <begin position="46"/>
        <end position="101"/>
    </location>
</feature>
<dbReference type="HOGENOM" id="CLU_2074413_0_0_1"/>
<feature type="compositionally biased region" description="Polar residues" evidence="1">
    <location>
        <begin position="1"/>
        <end position="17"/>
    </location>
</feature>
<evidence type="ECO:0000313" key="3">
    <source>
        <dbReference type="Proteomes" id="UP000022910"/>
    </source>
</evidence>
<organism evidence="2 3">
    <name type="scientific">Rhizophagus irregularis (strain DAOM 197198w)</name>
    <name type="common">Glomus intraradices</name>
    <dbReference type="NCBI Taxonomy" id="1432141"/>
    <lineage>
        <taxon>Eukaryota</taxon>
        <taxon>Fungi</taxon>
        <taxon>Fungi incertae sedis</taxon>
        <taxon>Mucoromycota</taxon>
        <taxon>Glomeromycotina</taxon>
        <taxon>Glomeromycetes</taxon>
        <taxon>Glomerales</taxon>
        <taxon>Glomeraceae</taxon>
        <taxon>Rhizophagus</taxon>
    </lineage>
</organism>
<sequence>MPSHTSHSQREGSQTLADNLPCNHAGRLGRRGAFLLPPHPLFKIRQASKESPHDPHPITMRGGGEGLEAGGFSKTRHASCSGRTACGGGRRRRKRRKRAPAAVGFLFEKEDEKTTEIR</sequence>
<evidence type="ECO:0000313" key="2">
    <source>
        <dbReference type="EMBL" id="EXX75100.1"/>
    </source>
</evidence>
<name>A0A015K6A9_RHIIW</name>
<feature type="compositionally biased region" description="Basic and acidic residues" evidence="1">
    <location>
        <begin position="47"/>
        <end position="56"/>
    </location>
</feature>
<reference evidence="2 3" key="1">
    <citation type="submission" date="2014-02" db="EMBL/GenBank/DDBJ databases">
        <title>Single nucleus genome sequencing reveals high similarity among nuclei of an endomycorrhizal fungus.</title>
        <authorList>
            <person name="Lin K."/>
            <person name="Geurts R."/>
            <person name="Zhang Z."/>
            <person name="Limpens E."/>
            <person name="Saunders D.G."/>
            <person name="Mu D."/>
            <person name="Pang E."/>
            <person name="Cao H."/>
            <person name="Cha H."/>
            <person name="Lin T."/>
            <person name="Zhou Q."/>
            <person name="Shang Y."/>
            <person name="Li Y."/>
            <person name="Ivanov S."/>
            <person name="Sharma T."/>
            <person name="Velzen R.V."/>
            <person name="Ruijter N.D."/>
            <person name="Aanen D.K."/>
            <person name="Win J."/>
            <person name="Kamoun S."/>
            <person name="Bisseling T."/>
            <person name="Huang S."/>
        </authorList>
    </citation>
    <scope>NUCLEOTIDE SEQUENCE [LARGE SCALE GENOMIC DNA]</scope>
    <source>
        <strain evidence="3">DAOM197198w</strain>
    </source>
</reference>
<proteinExistence type="predicted"/>
<keyword evidence="3" id="KW-1185">Reference proteome</keyword>
<dbReference type="EMBL" id="JEMT01012562">
    <property type="protein sequence ID" value="EXX75100.1"/>
    <property type="molecule type" value="Genomic_DNA"/>
</dbReference>
<gene>
    <name evidence="2" type="ORF">RirG_044810</name>
</gene>
<accession>A0A015K6A9</accession>
<dbReference type="AlphaFoldDB" id="A0A015K6A9"/>
<feature type="region of interest" description="Disordered" evidence="1">
    <location>
        <begin position="1"/>
        <end position="24"/>
    </location>
</feature>
<feature type="compositionally biased region" description="Basic residues" evidence="1">
    <location>
        <begin position="89"/>
        <end position="99"/>
    </location>
</feature>
<protein>
    <submittedName>
        <fullName evidence="2">Uncharacterized protein</fullName>
    </submittedName>
</protein>
<comment type="caution">
    <text evidence="2">The sequence shown here is derived from an EMBL/GenBank/DDBJ whole genome shotgun (WGS) entry which is preliminary data.</text>
</comment>
<evidence type="ECO:0000256" key="1">
    <source>
        <dbReference type="SAM" id="MobiDB-lite"/>
    </source>
</evidence>
<dbReference type="Proteomes" id="UP000022910">
    <property type="component" value="Unassembled WGS sequence"/>
</dbReference>